<proteinExistence type="predicted"/>
<organism evidence="1 2">
    <name type="scientific">Iphiclides podalirius</name>
    <name type="common">scarce swallowtail</name>
    <dbReference type="NCBI Taxonomy" id="110791"/>
    <lineage>
        <taxon>Eukaryota</taxon>
        <taxon>Metazoa</taxon>
        <taxon>Ecdysozoa</taxon>
        <taxon>Arthropoda</taxon>
        <taxon>Hexapoda</taxon>
        <taxon>Insecta</taxon>
        <taxon>Pterygota</taxon>
        <taxon>Neoptera</taxon>
        <taxon>Endopterygota</taxon>
        <taxon>Lepidoptera</taxon>
        <taxon>Glossata</taxon>
        <taxon>Ditrysia</taxon>
        <taxon>Papilionoidea</taxon>
        <taxon>Papilionidae</taxon>
        <taxon>Papilioninae</taxon>
        <taxon>Iphiclides</taxon>
    </lineage>
</organism>
<gene>
    <name evidence="1" type="ORF">IPOD504_LOCUS5539</name>
</gene>
<feature type="non-terminal residue" evidence="1">
    <location>
        <position position="114"/>
    </location>
</feature>
<evidence type="ECO:0000313" key="2">
    <source>
        <dbReference type="Proteomes" id="UP000837857"/>
    </source>
</evidence>
<protein>
    <submittedName>
        <fullName evidence="1">Uncharacterized protein</fullName>
    </submittedName>
</protein>
<dbReference type="Proteomes" id="UP000837857">
    <property type="component" value="Chromosome 17"/>
</dbReference>
<evidence type="ECO:0000313" key="1">
    <source>
        <dbReference type="EMBL" id="CAH2046902.1"/>
    </source>
</evidence>
<reference evidence="1" key="1">
    <citation type="submission" date="2022-03" db="EMBL/GenBank/DDBJ databases">
        <authorList>
            <person name="Martin H S."/>
        </authorList>
    </citation>
    <scope>NUCLEOTIDE SEQUENCE</scope>
</reference>
<name>A0ABN8I4N4_9NEOP</name>
<dbReference type="EMBL" id="OW152829">
    <property type="protein sequence ID" value="CAH2046902.1"/>
    <property type="molecule type" value="Genomic_DNA"/>
</dbReference>
<accession>A0ABN8I4N4</accession>
<sequence length="114" mass="12818">MHRASFGRHYCVTSAGEWQWQWQWRAKQGSCACTPLAQDMMARTRYDVKQRGHAPCSFLRLPRSKLSRARRSCAGIDNLEAIRGVPTLSERCALRAHPARLRANCAALTAAAHP</sequence>
<keyword evidence="2" id="KW-1185">Reference proteome</keyword>